<reference evidence="4" key="1">
    <citation type="submission" date="2016-06" db="UniProtKB">
        <authorList>
            <consortium name="WormBaseParasite"/>
        </authorList>
    </citation>
    <scope>IDENTIFICATION</scope>
</reference>
<dbReference type="Proteomes" id="UP000271087">
    <property type="component" value="Unassembled WGS sequence"/>
</dbReference>
<dbReference type="AlphaFoldDB" id="A0A182EIG7"/>
<evidence type="ECO:0000259" key="1">
    <source>
        <dbReference type="PROSITE" id="PS50279"/>
    </source>
</evidence>
<sequence length="375" mass="41342">MVMIGSMHYHNAINALTFPDNFDSFLEMLFEHTECEDFLSDNKWSNVGLRNCKPYVCDFPRELCRRPAAKYQDETSNTCIKIPEDCLTAANGGTPLATTSANLFINNKITNSNIVRSKLATTKTPTTITTTTTTTAIPSSSTNSVKISTETSSFNPIKEVATKSIDSSADICNLDQPQGRFCGFQIKVAYNRNNERCEQFWFPGCRTTETNQNLFDTVEECMEKTRICKGTGSFVPFFTTRHPAFIETPSPPVPVIAPVLATTMIPRAIVPRIIEHTSAKPWVSSATRSSRFLPWFGGIPSEVINPYVQIIEPQVQQPYWLTNHAGAGSLLGLISNSISQFTGGGYGGSEETTDEGEGGGLFQQIPQFLRLLQSG</sequence>
<organism evidence="4">
    <name type="scientific">Onchocerca ochengi</name>
    <name type="common">Filarial nematode worm</name>
    <dbReference type="NCBI Taxonomy" id="42157"/>
    <lineage>
        <taxon>Eukaryota</taxon>
        <taxon>Metazoa</taxon>
        <taxon>Ecdysozoa</taxon>
        <taxon>Nematoda</taxon>
        <taxon>Chromadorea</taxon>
        <taxon>Rhabditida</taxon>
        <taxon>Spirurina</taxon>
        <taxon>Spiruromorpha</taxon>
        <taxon>Filarioidea</taxon>
        <taxon>Onchocercidae</taxon>
        <taxon>Onchocerca</taxon>
    </lineage>
</organism>
<dbReference type="Pfam" id="PF00014">
    <property type="entry name" value="Kunitz_BPTI"/>
    <property type="match status" value="1"/>
</dbReference>
<dbReference type="InterPro" id="IPR036880">
    <property type="entry name" value="Kunitz_BPTI_sf"/>
</dbReference>
<evidence type="ECO:0000313" key="2">
    <source>
        <dbReference type="EMBL" id="VDK87625.1"/>
    </source>
</evidence>
<feature type="domain" description="BPTI/Kunitz inhibitor" evidence="1">
    <location>
        <begin position="172"/>
        <end position="225"/>
    </location>
</feature>
<dbReference type="OrthoDB" id="4473401at2759"/>
<name>A0A182EIG7_ONCOC</name>
<dbReference type="SMART" id="SM00131">
    <property type="entry name" value="KU"/>
    <property type="match status" value="1"/>
</dbReference>
<evidence type="ECO:0000313" key="4">
    <source>
        <dbReference type="WBParaSite" id="nOo.2.0.1.t07897-RA"/>
    </source>
</evidence>
<evidence type="ECO:0000313" key="3">
    <source>
        <dbReference type="Proteomes" id="UP000271087"/>
    </source>
</evidence>
<dbReference type="STRING" id="42157.A0A182EIG7"/>
<dbReference type="SUPFAM" id="SSF57362">
    <property type="entry name" value="BPTI-like"/>
    <property type="match status" value="1"/>
</dbReference>
<keyword evidence="3" id="KW-1185">Reference proteome</keyword>
<proteinExistence type="predicted"/>
<protein>
    <submittedName>
        <fullName evidence="4">BPTI/Kunitz inhibitor domain-containing protein</fullName>
    </submittedName>
</protein>
<dbReference type="PROSITE" id="PS50279">
    <property type="entry name" value="BPTI_KUNITZ_2"/>
    <property type="match status" value="1"/>
</dbReference>
<dbReference type="InterPro" id="IPR002223">
    <property type="entry name" value="Kunitz_BPTI"/>
</dbReference>
<reference evidence="2 3" key="2">
    <citation type="submission" date="2018-08" db="EMBL/GenBank/DDBJ databases">
        <authorList>
            <person name="Laetsch R D."/>
            <person name="Stevens L."/>
            <person name="Kumar S."/>
            <person name="Blaxter L. M."/>
        </authorList>
    </citation>
    <scope>NUCLEOTIDE SEQUENCE [LARGE SCALE GENOMIC DNA]</scope>
</reference>
<dbReference type="GO" id="GO:0004867">
    <property type="term" value="F:serine-type endopeptidase inhibitor activity"/>
    <property type="evidence" value="ECO:0007669"/>
    <property type="project" value="InterPro"/>
</dbReference>
<dbReference type="WBParaSite" id="nOo.2.0.1.t07897-RA">
    <property type="protein sequence ID" value="nOo.2.0.1.t07897-RA"/>
    <property type="gene ID" value="nOo.2.0.1.g07897"/>
</dbReference>
<accession>A0A182EIG7</accession>
<gene>
    <name evidence="2" type="ORF">NOO_LOCUS7897</name>
</gene>
<dbReference type="EMBL" id="UYRW01003023">
    <property type="protein sequence ID" value="VDK87625.1"/>
    <property type="molecule type" value="Genomic_DNA"/>
</dbReference>
<dbReference type="Gene3D" id="4.10.410.10">
    <property type="entry name" value="Pancreatic trypsin inhibitor Kunitz domain"/>
    <property type="match status" value="1"/>
</dbReference>